<dbReference type="AlphaFoldDB" id="A0A6S7GZ89"/>
<reference evidence="1" key="1">
    <citation type="submission" date="2020-04" db="EMBL/GenBank/DDBJ databases">
        <authorList>
            <person name="Alioto T."/>
            <person name="Alioto T."/>
            <person name="Gomez Garrido J."/>
        </authorList>
    </citation>
    <scope>NUCLEOTIDE SEQUENCE</scope>
    <source>
        <strain evidence="1">A484AB</strain>
    </source>
</reference>
<evidence type="ECO:0000313" key="2">
    <source>
        <dbReference type="Proteomes" id="UP001152795"/>
    </source>
</evidence>
<dbReference type="Proteomes" id="UP001152795">
    <property type="component" value="Unassembled WGS sequence"/>
</dbReference>
<proteinExistence type="predicted"/>
<name>A0A6S7GZ89_PARCT</name>
<dbReference type="OrthoDB" id="5985025at2759"/>
<organism evidence="1 2">
    <name type="scientific">Paramuricea clavata</name>
    <name type="common">Red gorgonian</name>
    <name type="synonym">Violescent sea-whip</name>
    <dbReference type="NCBI Taxonomy" id="317549"/>
    <lineage>
        <taxon>Eukaryota</taxon>
        <taxon>Metazoa</taxon>
        <taxon>Cnidaria</taxon>
        <taxon>Anthozoa</taxon>
        <taxon>Octocorallia</taxon>
        <taxon>Malacalcyonacea</taxon>
        <taxon>Plexauridae</taxon>
        <taxon>Paramuricea</taxon>
    </lineage>
</organism>
<dbReference type="EMBL" id="CACRXK020002684">
    <property type="protein sequence ID" value="CAB3995552.1"/>
    <property type="molecule type" value="Genomic_DNA"/>
</dbReference>
<sequence length="838" mass="95806">MELWRMLSQVWTISTSLFDYDNNEVETGYLEIELQPTSVAPALPVNEQNGTTVNENSKESECSEVLQTLSVSNLWSQLTDDEQSEMEKGLISSKEMETYHGIQPGLQKKVKRNSGLFDPMKSKVNIASLGARELQKRLLSSGFSKTVDIQTNALRQIHASYSNGRWWIKADGCDLLKGLKESMRGRWEGDVNLGDGCVQMLFSEYQTRCAIVKSIGSHANLEKSKDSVEKVRMELKKDLEFLTKGSEEASKVYDKVVEAGHSPENKLMELAWTVAGFQELVKNAMALIVELDGVLNDFDGDGLSNVFKMKLSLLQYLKDLYSKKRVAASYLLVFMIADEQRNKKPYAIPVQFIPYKSLTDSTLRDLEMKVEDAMKNYGMTVVGFTTDGEFNSLRTQGKSRPISVIELIKIARQEARQTGKKLIMEYFKLDSEGNPLKFHPSIPLEDLQWLDSFVKDGDKAASFERAIYILRRKLFPFMHDPHPWVEGRAETTEEVLKSILSIYIYRKKIHDLKHIDDDPADFDTYLYQPEKDPATGESFHHREDHNHLLKRIVACLCDGRIPGLDLRSLRDALHDPLTGLTYESLTGRNKQSVPDCERLIGPAVISFLERKGHTSSARVIRLIHNWHKAVDGRGLSELQRSLYCTQMKEWLLEDWIPWFKSMPGYSTIDVNRPVKNICGFTREVVVGLIANLDSRELRRQEYMARNIPFEHPRASATDDVEGLFALLHEMLGNIFHLRQFHNAQNKILNEFNKRINPDLKFYYWTGVKERYTEFELHSFNEPSGHGKTERLDNTKLSRRGDPGVFVANRASLPQKGQLTARAKFHKAPVQLPPRATSN</sequence>
<comment type="caution">
    <text evidence="1">The sequence shown here is derived from an EMBL/GenBank/DDBJ whole genome shotgun (WGS) entry which is preliminary data.</text>
</comment>
<accession>A0A6S7GZ89</accession>
<protein>
    <submittedName>
        <fullName evidence="1">Uncharacterized protein</fullName>
    </submittedName>
</protein>
<evidence type="ECO:0000313" key="1">
    <source>
        <dbReference type="EMBL" id="CAB3995552.1"/>
    </source>
</evidence>
<keyword evidence="2" id="KW-1185">Reference proteome</keyword>
<gene>
    <name evidence="1" type="ORF">PACLA_8A018242</name>
</gene>